<accession>A0A8H4RRH4</accession>
<feature type="compositionally biased region" description="Polar residues" evidence="1">
    <location>
        <begin position="45"/>
        <end position="57"/>
    </location>
</feature>
<dbReference type="EMBL" id="JAAMPI010000245">
    <property type="protein sequence ID" value="KAF4633625.1"/>
    <property type="molecule type" value="Genomic_DNA"/>
</dbReference>
<keyword evidence="3" id="KW-1185">Reference proteome</keyword>
<evidence type="ECO:0000256" key="1">
    <source>
        <dbReference type="SAM" id="MobiDB-lite"/>
    </source>
</evidence>
<feature type="region of interest" description="Disordered" evidence="1">
    <location>
        <begin position="73"/>
        <end position="95"/>
    </location>
</feature>
<feature type="region of interest" description="Disordered" evidence="1">
    <location>
        <begin position="45"/>
        <end position="64"/>
    </location>
</feature>
<name>A0A8H4RRH4_9HELO</name>
<sequence length="95" mass="10017">MREVQILLQDVSTKIPATGPISKSSRVAPTVADEHPDVKYRPGCQTTSEVHPNSQSHAGHAAPASENVWRCGLAGERGEGGPEGELFGAVESLEV</sequence>
<evidence type="ECO:0000313" key="3">
    <source>
        <dbReference type="Proteomes" id="UP000566819"/>
    </source>
</evidence>
<protein>
    <submittedName>
        <fullName evidence="2">Uncharacterized protein</fullName>
    </submittedName>
</protein>
<dbReference type="AlphaFoldDB" id="A0A8H4RRH4"/>
<evidence type="ECO:0000313" key="2">
    <source>
        <dbReference type="EMBL" id="KAF4633625.1"/>
    </source>
</evidence>
<comment type="caution">
    <text evidence="2">The sequence shown here is derived from an EMBL/GenBank/DDBJ whole genome shotgun (WGS) entry which is preliminary data.</text>
</comment>
<gene>
    <name evidence="2" type="ORF">G7Y89_g4487</name>
</gene>
<dbReference type="Proteomes" id="UP000566819">
    <property type="component" value="Unassembled WGS sequence"/>
</dbReference>
<proteinExistence type="predicted"/>
<reference evidence="2 3" key="1">
    <citation type="submission" date="2020-03" db="EMBL/GenBank/DDBJ databases">
        <title>Draft Genome Sequence of Cudoniella acicularis.</title>
        <authorList>
            <person name="Buettner E."/>
            <person name="Kellner H."/>
        </authorList>
    </citation>
    <scope>NUCLEOTIDE SEQUENCE [LARGE SCALE GENOMIC DNA]</scope>
    <source>
        <strain evidence="2 3">DSM 108380</strain>
    </source>
</reference>
<organism evidence="2 3">
    <name type="scientific">Cudoniella acicularis</name>
    <dbReference type="NCBI Taxonomy" id="354080"/>
    <lineage>
        <taxon>Eukaryota</taxon>
        <taxon>Fungi</taxon>
        <taxon>Dikarya</taxon>
        <taxon>Ascomycota</taxon>
        <taxon>Pezizomycotina</taxon>
        <taxon>Leotiomycetes</taxon>
        <taxon>Helotiales</taxon>
        <taxon>Tricladiaceae</taxon>
        <taxon>Cudoniella</taxon>
    </lineage>
</organism>